<dbReference type="AlphaFoldDB" id="A0A6A4HD56"/>
<dbReference type="Proteomes" id="UP000799118">
    <property type="component" value="Unassembled WGS sequence"/>
</dbReference>
<sequence>MSEPQRRRRTSHRSSIPGPSTGPNYFESPDPLLKSPLDNTTYVPPIPIYESGTYSSPSRNINFGEGISQKIKDEIALLAPLMLRCIITHMAGIDIQFCHLLQRATKLAIVRVLEWISGCLPFQMFLNSRLNVVCLRADIHPFVDRGGIVFVPRRDVLEALDTLVRHNVTCSADWKKRYRYDDSKVCSLTFYPIVLLVIVM</sequence>
<dbReference type="EMBL" id="ML769528">
    <property type="protein sequence ID" value="KAE9395578.1"/>
    <property type="molecule type" value="Genomic_DNA"/>
</dbReference>
<feature type="compositionally biased region" description="Polar residues" evidence="1">
    <location>
        <begin position="13"/>
        <end position="23"/>
    </location>
</feature>
<evidence type="ECO:0000256" key="1">
    <source>
        <dbReference type="SAM" id="MobiDB-lite"/>
    </source>
</evidence>
<gene>
    <name evidence="2" type="ORF">BT96DRAFT_142180</name>
</gene>
<protein>
    <submittedName>
        <fullName evidence="2">Uncharacterized protein</fullName>
    </submittedName>
</protein>
<dbReference type="OrthoDB" id="3056574at2759"/>
<evidence type="ECO:0000313" key="3">
    <source>
        <dbReference type="Proteomes" id="UP000799118"/>
    </source>
</evidence>
<accession>A0A6A4HD56</accession>
<proteinExistence type="predicted"/>
<feature type="region of interest" description="Disordered" evidence="1">
    <location>
        <begin position="1"/>
        <end position="30"/>
    </location>
</feature>
<keyword evidence="3" id="KW-1185">Reference proteome</keyword>
<organism evidence="2 3">
    <name type="scientific">Gymnopus androsaceus JB14</name>
    <dbReference type="NCBI Taxonomy" id="1447944"/>
    <lineage>
        <taxon>Eukaryota</taxon>
        <taxon>Fungi</taxon>
        <taxon>Dikarya</taxon>
        <taxon>Basidiomycota</taxon>
        <taxon>Agaricomycotina</taxon>
        <taxon>Agaricomycetes</taxon>
        <taxon>Agaricomycetidae</taxon>
        <taxon>Agaricales</taxon>
        <taxon>Marasmiineae</taxon>
        <taxon>Omphalotaceae</taxon>
        <taxon>Gymnopus</taxon>
    </lineage>
</organism>
<name>A0A6A4HD56_9AGAR</name>
<evidence type="ECO:0000313" key="2">
    <source>
        <dbReference type="EMBL" id="KAE9395578.1"/>
    </source>
</evidence>
<feature type="compositionally biased region" description="Basic residues" evidence="1">
    <location>
        <begin position="1"/>
        <end position="12"/>
    </location>
</feature>
<reference evidence="2" key="1">
    <citation type="journal article" date="2019" name="Environ. Microbiol.">
        <title>Fungal ecological strategies reflected in gene transcription - a case study of two litter decomposers.</title>
        <authorList>
            <person name="Barbi F."/>
            <person name="Kohler A."/>
            <person name="Barry K."/>
            <person name="Baskaran P."/>
            <person name="Daum C."/>
            <person name="Fauchery L."/>
            <person name="Ihrmark K."/>
            <person name="Kuo A."/>
            <person name="LaButti K."/>
            <person name="Lipzen A."/>
            <person name="Morin E."/>
            <person name="Grigoriev I.V."/>
            <person name="Henrissat B."/>
            <person name="Lindahl B."/>
            <person name="Martin F."/>
        </authorList>
    </citation>
    <scope>NUCLEOTIDE SEQUENCE</scope>
    <source>
        <strain evidence="2">JB14</strain>
    </source>
</reference>